<keyword evidence="2" id="KW-1185">Reference proteome</keyword>
<dbReference type="RefSeq" id="WP_201924058.1">
    <property type="nucleotide sequence ID" value="NZ_BAABAX010000015.1"/>
</dbReference>
<evidence type="ECO:0000313" key="2">
    <source>
        <dbReference type="Proteomes" id="UP000651057"/>
    </source>
</evidence>
<accession>A0A937A1F1</accession>
<name>A0A937A1F1_9FLAO</name>
<organism evidence="1 2">
    <name type="scientific">Aquimarina mytili</name>
    <dbReference type="NCBI Taxonomy" id="874423"/>
    <lineage>
        <taxon>Bacteria</taxon>
        <taxon>Pseudomonadati</taxon>
        <taxon>Bacteroidota</taxon>
        <taxon>Flavobacteriia</taxon>
        <taxon>Flavobacteriales</taxon>
        <taxon>Flavobacteriaceae</taxon>
        <taxon>Aquimarina</taxon>
    </lineage>
</organism>
<evidence type="ECO:0000313" key="1">
    <source>
        <dbReference type="EMBL" id="MBL0685710.1"/>
    </source>
</evidence>
<reference evidence="1" key="1">
    <citation type="submission" date="2021-01" db="EMBL/GenBank/DDBJ databases">
        <authorList>
            <person name="Zhong Y.L."/>
        </authorList>
    </citation>
    <scope>NUCLEOTIDE SEQUENCE</scope>
    <source>
        <strain evidence="1">KCTC 23302</strain>
    </source>
</reference>
<dbReference type="Proteomes" id="UP000651057">
    <property type="component" value="Unassembled WGS sequence"/>
</dbReference>
<comment type="caution">
    <text evidence="1">The sequence shown here is derived from an EMBL/GenBank/DDBJ whole genome shotgun (WGS) entry which is preliminary data.</text>
</comment>
<dbReference type="EMBL" id="JAERQJ010000011">
    <property type="protein sequence ID" value="MBL0685710.1"/>
    <property type="molecule type" value="Genomic_DNA"/>
</dbReference>
<dbReference type="PROSITE" id="PS51257">
    <property type="entry name" value="PROKAR_LIPOPROTEIN"/>
    <property type="match status" value="1"/>
</dbReference>
<sequence length="154" mass="17798">MKKLLLFTLIFSFIGITSCTKDDESLQMSQEEKELLVKQTIIEFNKSAIETGKFQQFMKSRYQKTATDTSSESVNQDLFEEFLGEQSQAFLDLYYQLEAMNMTGEEFRRIADQYEYLRIEIRNSLGKSSSAGCDLGSLWCAIEDWVSQKEQATN</sequence>
<dbReference type="AlphaFoldDB" id="A0A937A1F1"/>
<protein>
    <submittedName>
        <fullName evidence="1">Uncharacterized protein</fullName>
    </submittedName>
</protein>
<gene>
    <name evidence="1" type="ORF">JJQ60_19415</name>
</gene>
<proteinExistence type="predicted"/>